<sequence>MEGPRGKPSLARHIMGIIDWRCSKTIIDFDPKKYIQDEAKRLNSQQKVNP</sequence>
<protein>
    <submittedName>
        <fullName evidence="1">Uncharacterized protein</fullName>
    </submittedName>
</protein>
<organism evidence="1 2">
    <name type="scientific">Prochlorococcus marinus str. PAC1</name>
    <dbReference type="NCBI Taxonomy" id="59924"/>
    <lineage>
        <taxon>Bacteria</taxon>
        <taxon>Bacillati</taxon>
        <taxon>Cyanobacteriota</taxon>
        <taxon>Cyanophyceae</taxon>
        <taxon>Synechococcales</taxon>
        <taxon>Prochlorococcaceae</taxon>
        <taxon>Prochlorococcus</taxon>
    </lineage>
</organism>
<evidence type="ECO:0000313" key="1">
    <source>
        <dbReference type="EMBL" id="KGG22419.1"/>
    </source>
</evidence>
<name>A0A0A2CCX3_PROMR</name>
<gene>
    <name evidence="1" type="ORF">EV03_0089</name>
</gene>
<evidence type="ECO:0000313" key="2">
    <source>
        <dbReference type="Proteomes" id="UP000030392"/>
    </source>
</evidence>
<reference evidence="2" key="1">
    <citation type="journal article" date="2014" name="Sci. Data">
        <title>Genomes of diverse isolates of the marine cyanobacterium Prochlorococcus.</title>
        <authorList>
            <person name="Biller S."/>
            <person name="Berube P."/>
            <person name="Thompson J."/>
            <person name="Kelly L."/>
            <person name="Roggensack S."/>
            <person name="Awad L."/>
            <person name="Roache-Johnson K."/>
            <person name="Ding H."/>
            <person name="Giovannoni S.J."/>
            <person name="Moore L.R."/>
            <person name="Chisholm S.W."/>
        </authorList>
    </citation>
    <scope>NUCLEOTIDE SEQUENCE [LARGE SCALE GENOMIC DNA]</scope>
    <source>
        <strain evidence="2">PAC1</strain>
    </source>
</reference>
<dbReference type="AlphaFoldDB" id="A0A0A2CCX3"/>
<dbReference type="EMBL" id="JNAX01000002">
    <property type="protein sequence ID" value="KGG22419.1"/>
    <property type="molecule type" value="Genomic_DNA"/>
</dbReference>
<accession>A0A0A2CCX3</accession>
<comment type="caution">
    <text evidence="1">The sequence shown here is derived from an EMBL/GenBank/DDBJ whole genome shotgun (WGS) entry which is preliminary data.</text>
</comment>
<dbReference type="Proteomes" id="UP000030392">
    <property type="component" value="Unassembled WGS sequence"/>
</dbReference>
<proteinExistence type="predicted"/>